<evidence type="ECO:0000256" key="4">
    <source>
        <dbReference type="ARBA" id="ARBA00022670"/>
    </source>
</evidence>
<dbReference type="OMA" id="ICELVGC"/>
<keyword evidence="20" id="KW-1185">Reference proteome</keyword>
<organism evidence="19 20">
    <name type="scientific">Lottia gigantea</name>
    <name type="common">Giant owl limpet</name>
    <dbReference type="NCBI Taxonomy" id="225164"/>
    <lineage>
        <taxon>Eukaryota</taxon>
        <taxon>Metazoa</taxon>
        <taxon>Spiralia</taxon>
        <taxon>Lophotrochozoa</taxon>
        <taxon>Mollusca</taxon>
        <taxon>Gastropoda</taxon>
        <taxon>Patellogastropoda</taxon>
        <taxon>Lottioidea</taxon>
        <taxon>Lottiidae</taxon>
        <taxon>Lottia</taxon>
    </lineage>
</organism>
<dbReference type="Pfam" id="PF01421">
    <property type="entry name" value="Reprolysin"/>
    <property type="match status" value="1"/>
</dbReference>
<evidence type="ECO:0008006" key="21">
    <source>
        <dbReference type="Google" id="ProtNLM"/>
    </source>
</evidence>
<dbReference type="KEGG" id="lgi:LOTGIDRAFT_213961"/>
<evidence type="ECO:0000256" key="9">
    <source>
        <dbReference type="ARBA" id="ARBA00022833"/>
    </source>
</evidence>
<reference evidence="19 20" key="1">
    <citation type="journal article" date="2013" name="Nature">
        <title>Insights into bilaterian evolution from three spiralian genomes.</title>
        <authorList>
            <person name="Simakov O."/>
            <person name="Marletaz F."/>
            <person name="Cho S.J."/>
            <person name="Edsinger-Gonzales E."/>
            <person name="Havlak P."/>
            <person name="Hellsten U."/>
            <person name="Kuo D.H."/>
            <person name="Larsson T."/>
            <person name="Lv J."/>
            <person name="Arendt D."/>
            <person name="Savage R."/>
            <person name="Osoegawa K."/>
            <person name="de Jong P."/>
            <person name="Grimwood J."/>
            <person name="Chapman J.A."/>
            <person name="Shapiro H."/>
            <person name="Aerts A."/>
            <person name="Otillar R.P."/>
            <person name="Terry A.Y."/>
            <person name="Boore J.L."/>
            <person name="Grigoriev I.V."/>
            <person name="Lindberg D.R."/>
            <person name="Seaver E.C."/>
            <person name="Weisblat D.A."/>
            <person name="Putnam N.H."/>
            <person name="Rokhsar D.S."/>
        </authorList>
    </citation>
    <scope>NUCLEOTIDE SEQUENCE [LARGE SCALE GENOMIC DNA]</scope>
</reference>
<dbReference type="SUPFAM" id="SSF82895">
    <property type="entry name" value="TSP-1 type 1 repeat"/>
    <property type="match status" value="5"/>
</dbReference>
<feature type="binding site" evidence="14">
    <location>
        <position position="73"/>
    </location>
    <ligand>
        <name>Ca(2+)</name>
        <dbReference type="ChEBI" id="CHEBI:29108"/>
        <label>1</label>
    </ligand>
</feature>
<feature type="binding site" evidence="14">
    <location>
        <position position="73"/>
    </location>
    <ligand>
        <name>Ca(2+)</name>
        <dbReference type="ChEBI" id="CHEBI:29108"/>
        <label>2</label>
    </ligand>
</feature>
<dbReference type="Pfam" id="PF17771">
    <property type="entry name" value="ADAMTS_CR_2"/>
    <property type="match status" value="1"/>
</dbReference>
<feature type="disulfide bond" evidence="15">
    <location>
        <begin position="91"/>
        <end position="98"/>
    </location>
</feature>
<dbReference type="GO" id="GO:0031012">
    <property type="term" value="C:extracellular matrix"/>
    <property type="evidence" value="ECO:0007669"/>
    <property type="project" value="TreeGrafter"/>
</dbReference>
<dbReference type="GO" id="GO:0030198">
    <property type="term" value="P:extracellular matrix organization"/>
    <property type="evidence" value="ECO:0007669"/>
    <property type="project" value="InterPro"/>
</dbReference>
<feature type="binding site" evidence="14">
    <location>
        <position position="189"/>
    </location>
    <ligand>
        <name>Ca(2+)</name>
        <dbReference type="ChEBI" id="CHEBI:29108"/>
        <label>1</label>
    </ligand>
</feature>
<keyword evidence="12" id="KW-0325">Glycoprotein</keyword>
<dbReference type="FunFam" id="2.20.100.10:FF:000006">
    <property type="entry name" value="A disintegrin and metalloproteinase with thrombospondin motifs 1"/>
    <property type="match status" value="1"/>
</dbReference>
<dbReference type="Pfam" id="PF19236">
    <property type="entry name" value="ADAMTS_CR_3"/>
    <property type="match status" value="1"/>
</dbReference>
<dbReference type="PROSITE" id="PS50092">
    <property type="entry name" value="TSP1"/>
    <property type="match status" value="5"/>
</dbReference>
<feature type="disulfide bond" evidence="15">
    <location>
        <begin position="110"/>
        <end position="189"/>
    </location>
</feature>
<keyword evidence="4" id="KW-0645">Protease</keyword>
<evidence type="ECO:0000256" key="14">
    <source>
        <dbReference type="PIRSR" id="PIRSR613273-2"/>
    </source>
</evidence>
<dbReference type="Pfam" id="PF00090">
    <property type="entry name" value="TSP_1"/>
    <property type="match status" value="1"/>
</dbReference>
<dbReference type="InterPro" id="IPR010909">
    <property type="entry name" value="PLAC"/>
</dbReference>
<comment type="subcellular location">
    <subcellularLocation>
        <location evidence="1">Secreted</location>
        <location evidence="1">Extracellular space</location>
        <location evidence="1">Extracellular matrix</location>
    </subcellularLocation>
</comment>
<feature type="binding site" evidence="14">
    <location>
        <position position="80"/>
    </location>
    <ligand>
        <name>Ca(2+)</name>
        <dbReference type="ChEBI" id="CHEBI:29108"/>
        <label>1</label>
    </ligand>
</feature>
<dbReference type="Proteomes" id="UP000030746">
    <property type="component" value="Unassembled WGS sequence"/>
</dbReference>
<evidence type="ECO:0000313" key="19">
    <source>
        <dbReference type="EMBL" id="ESO98336.1"/>
    </source>
</evidence>
<keyword evidence="5 14" id="KW-0479">Metal-binding</keyword>
<dbReference type="Gene3D" id="2.20.100.10">
    <property type="entry name" value="Thrombospondin type-1 (TSP1) repeat"/>
    <property type="match status" value="5"/>
</dbReference>
<dbReference type="InterPro" id="IPR001590">
    <property type="entry name" value="Peptidase_M12B"/>
</dbReference>
<evidence type="ECO:0000256" key="5">
    <source>
        <dbReference type="ARBA" id="ARBA00022723"/>
    </source>
</evidence>
<dbReference type="CDD" id="cd04273">
    <property type="entry name" value="ZnMc_ADAMTS_like"/>
    <property type="match status" value="1"/>
</dbReference>
<dbReference type="GO" id="GO:0046872">
    <property type="term" value="F:metal ion binding"/>
    <property type="evidence" value="ECO:0007669"/>
    <property type="project" value="UniProtKB-KW"/>
</dbReference>
<dbReference type="MEROPS" id="M12.026"/>
<evidence type="ECO:0000256" key="13">
    <source>
        <dbReference type="PIRSR" id="PIRSR613273-1"/>
    </source>
</evidence>
<feature type="disulfide bond" evidence="15">
    <location>
        <begin position="312"/>
        <end position="324"/>
    </location>
</feature>
<feature type="active site" evidence="13 16">
    <location>
        <position position="133"/>
    </location>
</feature>
<feature type="binding site" evidence="14">
    <location>
        <position position="192"/>
    </location>
    <ligand>
        <name>Ca(2+)</name>
        <dbReference type="ChEBI" id="CHEBI:29108"/>
        <label>2</label>
    </ligand>
</feature>
<feature type="binding site" evidence="14">
    <location>
        <position position="192"/>
    </location>
    <ligand>
        <name>Ca(2+)</name>
        <dbReference type="ChEBI" id="CHEBI:29108"/>
        <label>1</label>
    </ligand>
</feature>
<gene>
    <name evidence="19" type="ORF">LOTGIDRAFT_213961</name>
</gene>
<dbReference type="OrthoDB" id="10035764at2759"/>
<keyword evidence="10" id="KW-0482">Metalloprotease</keyword>
<dbReference type="PRINTS" id="PR01857">
    <property type="entry name" value="ADAMTSFAMILY"/>
</dbReference>
<keyword evidence="6" id="KW-0732">Signal</keyword>
<feature type="disulfide bond" evidence="15 16">
    <location>
        <begin position="149"/>
        <end position="173"/>
    </location>
</feature>
<dbReference type="RefSeq" id="XP_009051034.1">
    <property type="nucleotide sequence ID" value="XM_009052786.1"/>
</dbReference>
<evidence type="ECO:0000256" key="12">
    <source>
        <dbReference type="ARBA" id="ARBA00023180"/>
    </source>
</evidence>
<feature type="disulfide bond" evidence="15">
    <location>
        <begin position="228"/>
        <end position="250"/>
    </location>
</feature>
<sequence>MVAKHGQQNITTYILSIFNIVSKLFEDNSLGKPVEILLVGLVLLEDNEPGLHINNHADYTLNSFCQWQSTLSDSTGRRHDHAILLTGLDICSYKNSPCDTLGFAPINGMCNPLRSCIMSEDSGLATAFTITHELGHNFGMFHDGEGNECKSQGGNIMAPTLTGNKGIFQWSSCSRDYFLRFLNTVQSTCLSDRPDSIAEFKFPEKLPGELYDATTQCKWLFGNDAQACLYDFGDNKMCQSLWCYRSNHMCETKFLPAAEGTECGLGMWCRQSRCERKVFRNKDVNGGWSDWTSWTLCSRTCGGGIQERSRKCNNPKPEYNGKPCLGDSQMYKLCNIQECKDNKDYRQEQCEDYNRKLFRGWYYSWKKYKKYIQKVEDQCKLYCQAEDYNFFFALNNKVKDGTLCSDYSDRRCIKGSCKDYGCDLVFDSETHHDRCGVCQGDNSTCSLITGVFNDQIRQNAYQHIITLPIGARKIKIEETKPSSNYLVLRNKYGDYYINGNRQISTPGVYNIGGSRFQYEDTDQQEKLESDGPLKEYIVLEMLSRGVNYGIKYEYSLDKRLSRISMDEYQYSYRWNTILSTCSHSCAGGIQNVSVECMRSDNKVVNDLNCDDNIKPSTPPRQCSKSPCPARWETSNWGECSKKCGGGKQKRTIRCWQKISQDKDIKIKPRFCKHIPKQSKKRYCNQHDCKPRWMPAKWSQCSVTCGQGHKTRDVSCKKKTVQGNVEISDTHCKDLARPSQRKHCYRRGACLLRLNERVISYQWLITSWGKCSTTCDNGIKRRMYRCSRVASRGHYRRVSDYYCQNVHKPRNTPLITHCLLPPCQKSIWKTGPWTQCSVSCGEGMNLRTVRCVDNVGNTTNDCPLPKPDSKKNCQQSACFSSSQGQSSCSDEFQWCHLVPVHKICSHSYYGSKCCKSCRGHS</sequence>
<evidence type="ECO:0000256" key="8">
    <source>
        <dbReference type="ARBA" id="ARBA00022801"/>
    </source>
</evidence>
<name>V4AXN5_LOTGI</name>
<keyword evidence="2" id="KW-0964">Secreted</keyword>
<evidence type="ECO:0000256" key="15">
    <source>
        <dbReference type="PIRSR" id="PIRSR613273-3"/>
    </source>
</evidence>
<feature type="domain" description="Peptidase M12B" evidence="17">
    <location>
        <begin position="1"/>
        <end position="194"/>
    </location>
</feature>
<keyword evidence="14" id="KW-0106">Calcium</keyword>
<dbReference type="InterPro" id="IPR010294">
    <property type="entry name" value="ADAMTS_spacer1"/>
</dbReference>
<protein>
    <recommendedName>
        <fullName evidence="21">Peptidase M12B domain-containing protein</fullName>
    </recommendedName>
</protein>
<evidence type="ECO:0000256" key="2">
    <source>
        <dbReference type="ARBA" id="ARBA00022525"/>
    </source>
</evidence>
<dbReference type="HOGENOM" id="CLU_000660_1_0_1"/>
<dbReference type="SMART" id="SM00209">
    <property type="entry name" value="TSP1"/>
    <property type="match status" value="6"/>
</dbReference>
<comment type="cofactor">
    <cofactor evidence="14">
        <name>Zn(2+)</name>
        <dbReference type="ChEBI" id="CHEBI:29105"/>
    </cofactor>
    <text evidence="14">Binds 1 zinc ion per subunit.</text>
</comment>
<evidence type="ECO:0000256" key="6">
    <source>
        <dbReference type="ARBA" id="ARBA00022729"/>
    </source>
</evidence>
<dbReference type="InterPro" id="IPR050439">
    <property type="entry name" value="ADAMTS_ADAMTS-like"/>
</dbReference>
<keyword evidence="8" id="KW-0378">Hydrolase</keyword>
<accession>V4AXN5</accession>
<feature type="binding site" evidence="14 16">
    <location>
        <position position="132"/>
    </location>
    <ligand>
        <name>Zn(2+)</name>
        <dbReference type="ChEBI" id="CHEBI:29105"/>
        <note>catalytic</note>
    </ligand>
</feature>
<evidence type="ECO:0000256" key="7">
    <source>
        <dbReference type="ARBA" id="ARBA00022737"/>
    </source>
</evidence>
<evidence type="ECO:0000313" key="20">
    <source>
        <dbReference type="Proteomes" id="UP000030746"/>
    </source>
</evidence>
<feature type="disulfide bond" evidence="15">
    <location>
        <begin position="263"/>
        <end position="274"/>
    </location>
</feature>
<feature type="disulfide bond" evidence="15">
    <location>
        <begin position="301"/>
        <end position="339"/>
    </location>
</feature>
<dbReference type="InterPro" id="IPR013273">
    <property type="entry name" value="ADAMTS/ADAMTS-like"/>
</dbReference>
<dbReference type="EMBL" id="KB201262">
    <property type="protein sequence ID" value="ESO98336.1"/>
    <property type="molecule type" value="Genomic_DNA"/>
</dbReference>
<dbReference type="Gene3D" id="3.40.1620.60">
    <property type="match status" value="1"/>
</dbReference>
<dbReference type="PROSITE" id="PS50215">
    <property type="entry name" value="ADAM_MEPRO"/>
    <property type="match status" value="1"/>
</dbReference>
<keyword evidence="11 15" id="KW-1015">Disulfide bond</keyword>
<dbReference type="PRINTS" id="PR01705">
    <property type="entry name" value="TSP1REPEAT"/>
</dbReference>
<dbReference type="SUPFAM" id="SSF55486">
    <property type="entry name" value="Metalloproteases ('zincins'), catalytic domain"/>
    <property type="match status" value="1"/>
</dbReference>
<feature type="binding site" evidence="14 16">
    <location>
        <position position="136"/>
    </location>
    <ligand>
        <name>Zn(2+)</name>
        <dbReference type="ChEBI" id="CHEBI:29105"/>
        <note>catalytic</note>
    </ligand>
</feature>
<dbReference type="Gene3D" id="2.60.120.830">
    <property type="match status" value="1"/>
</dbReference>
<dbReference type="InterPro" id="IPR045371">
    <property type="entry name" value="ADAMTS_CR_3"/>
</dbReference>
<feature type="domain" description="PLAC" evidence="18">
    <location>
        <begin position="883"/>
        <end position="920"/>
    </location>
</feature>
<dbReference type="GeneID" id="20246458"/>
<dbReference type="PROSITE" id="PS50900">
    <property type="entry name" value="PLAC"/>
    <property type="match status" value="1"/>
</dbReference>
<evidence type="ECO:0000256" key="16">
    <source>
        <dbReference type="PROSITE-ProRule" id="PRU00276"/>
    </source>
</evidence>
<feature type="disulfide bond" evidence="15">
    <location>
        <begin position="297"/>
        <end position="334"/>
    </location>
</feature>
<dbReference type="PANTHER" id="PTHR13723:SF293">
    <property type="entry name" value="A DISINTEGRIN AND METALLOPROTEINASE WITH THROMBOSPONDIN MOTIFS 18"/>
    <property type="match status" value="1"/>
</dbReference>
<dbReference type="PANTHER" id="PTHR13723">
    <property type="entry name" value="ADAMTS A DISINTEGRIN AND METALLOPROTEASE WITH THROMBOSPONDIN MOTIFS PROTEASE"/>
    <property type="match status" value="1"/>
</dbReference>
<dbReference type="Pfam" id="PF19030">
    <property type="entry name" value="TSP1_ADAMTS"/>
    <property type="match status" value="5"/>
</dbReference>
<evidence type="ECO:0000256" key="1">
    <source>
        <dbReference type="ARBA" id="ARBA00004498"/>
    </source>
</evidence>
<feature type="binding site" evidence="14 16">
    <location>
        <position position="142"/>
    </location>
    <ligand>
        <name>Zn(2+)</name>
        <dbReference type="ChEBI" id="CHEBI:29105"/>
        <note>catalytic</note>
    </ligand>
</feature>
<feature type="disulfide bond" evidence="15">
    <location>
        <begin position="238"/>
        <end position="269"/>
    </location>
</feature>
<comment type="caution">
    <text evidence="16">Lacks conserved residue(s) required for the propagation of feature annotation.</text>
</comment>
<evidence type="ECO:0000256" key="3">
    <source>
        <dbReference type="ARBA" id="ARBA00022530"/>
    </source>
</evidence>
<dbReference type="Pfam" id="PF08686">
    <property type="entry name" value="PLAC"/>
    <property type="match status" value="1"/>
</dbReference>
<dbReference type="CTD" id="20246458"/>
<dbReference type="InterPro" id="IPR024079">
    <property type="entry name" value="MetalloPept_cat_dom_sf"/>
</dbReference>
<dbReference type="AlphaFoldDB" id="V4AXN5"/>
<feature type="disulfide bond" evidence="15">
    <location>
        <begin position="65"/>
        <end position="116"/>
    </location>
</feature>
<proteinExistence type="predicted"/>
<dbReference type="InterPro" id="IPR036383">
    <property type="entry name" value="TSP1_rpt_sf"/>
</dbReference>
<keyword evidence="3" id="KW-0272">Extracellular matrix</keyword>
<evidence type="ECO:0000259" key="17">
    <source>
        <dbReference type="PROSITE" id="PS50215"/>
    </source>
</evidence>
<dbReference type="InterPro" id="IPR041645">
    <property type="entry name" value="ADAMTS_CR_2"/>
</dbReference>
<dbReference type="GO" id="GO:0006508">
    <property type="term" value="P:proteolysis"/>
    <property type="evidence" value="ECO:0007669"/>
    <property type="project" value="UniProtKB-KW"/>
</dbReference>
<dbReference type="Pfam" id="PF05986">
    <property type="entry name" value="ADAMTS_spacer1"/>
    <property type="match status" value="1"/>
</dbReference>
<dbReference type="Gene3D" id="3.40.390.10">
    <property type="entry name" value="Collagenase (Catalytic Domain)"/>
    <property type="match status" value="1"/>
</dbReference>
<feature type="disulfide bond" evidence="15">
    <location>
        <begin position="217"/>
        <end position="243"/>
    </location>
</feature>
<keyword evidence="9 14" id="KW-0862">Zinc</keyword>
<dbReference type="InterPro" id="IPR000884">
    <property type="entry name" value="TSP1_rpt"/>
</dbReference>
<evidence type="ECO:0000256" key="10">
    <source>
        <dbReference type="ARBA" id="ARBA00023049"/>
    </source>
</evidence>
<evidence type="ECO:0000259" key="18">
    <source>
        <dbReference type="PROSITE" id="PS50900"/>
    </source>
</evidence>
<evidence type="ECO:0000256" key="11">
    <source>
        <dbReference type="ARBA" id="ARBA00023157"/>
    </source>
</evidence>
<dbReference type="FunFam" id="2.60.120.830:FF:000001">
    <property type="entry name" value="A disintegrin and metalloproteinase with thrombospondin motifs 1"/>
    <property type="match status" value="1"/>
</dbReference>
<dbReference type="GO" id="GO:0004222">
    <property type="term" value="F:metalloendopeptidase activity"/>
    <property type="evidence" value="ECO:0007669"/>
    <property type="project" value="InterPro"/>
</dbReference>
<keyword evidence="7" id="KW-0677">Repeat</keyword>